<dbReference type="EMBL" id="CP036274">
    <property type="protein sequence ID" value="QDU28041.1"/>
    <property type="molecule type" value="Genomic_DNA"/>
</dbReference>
<protein>
    <submittedName>
        <fullName evidence="2">Uncharacterized protein</fullName>
    </submittedName>
</protein>
<dbReference type="AlphaFoldDB" id="A0A517YCT8"/>
<dbReference type="KEGG" id="aagg:ETAA8_31330"/>
<gene>
    <name evidence="2" type="ORF">ETAA8_31330</name>
</gene>
<organism evidence="2 3">
    <name type="scientific">Anatilimnocola aggregata</name>
    <dbReference type="NCBI Taxonomy" id="2528021"/>
    <lineage>
        <taxon>Bacteria</taxon>
        <taxon>Pseudomonadati</taxon>
        <taxon>Planctomycetota</taxon>
        <taxon>Planctomycetia</taxon>
        <taxon>Pirellulales</taxon>
        <taxon>Pirellulaceae</taxon>
        <taxon>Anatilimnocola</taxon>
    </lineage>
</organism>
<feature type="signal peptide" evidence="1">
    <location>
        <begin position="1"/>
        <end position="30"/>
    </location>
</feature>
<name>A0A517YCT8_9BACT</name>
<feature type="chain" id="PRO_5022000315" evidence="1">
    <location>
        <begin position="31"/>
        <end position="72"/>
    </location>
</feature>
<evidence type="ECO:0000256" key="1">
    <source>
        <dbReference type="SAM" id="SignalP"/>
    </source>
</evidence>
<evidence type="ECO:0000313" key="2">
    <source>
        <dbReference type="EMBL" id="QDU28041.1"/>
    </source>
</evidence>
<sequence precursor="true">MTRYFSLRWLRCFYSITTVSLLALSAIVLAADPKEAGKRKATVIGIVDDGNALRANPRHGVRSLAARKAATE</sequence>
<evidence type="ECO:0000313" key="3">
    <source>
        <dbReference type="Proteomes" id="UP000315017"/>
    </source>
</evidence>
<keyword evidence="1" id="KW-0732">Signal</keyword>
<keyword evidence="3" id="KW-1185">Reference proteome</keyword>
<proteinExistence type="predicted"/>
<dbReference type="Proteomes" id="UP000315017">
    <property type="component" value="Chromosome"/>
</dbReference>
<accession>A0A517YCT8</accession>
<reference evidence="2 3" key="1">
    <citation type="submission" date="2019-02" db="EMBL/GenBank/DDBJ databases">
        <title>Deep-cultivation of Planctomycetes and their phenomic and genomic characterization uncovers novel biology.</title>
        <authorList>
            <person name="Wiegand S."/>
            <person name="Jogler M."/>
            <person name="Boedeker C."/>
            <person name="Pinto D."/>
            <person name="Vollmers J."/>
            <person name="Rivas-Marin E."/>
            <person name="Kohn T."/>
            <person name="Peeters S.H."/>
            <person name="Heuer A."/>
            <person name="Rast P."/>
            <person name="Oberbeckmann S."/>
            <person name="Bunk B."/>
            <person name="Jeske O."/>
            <person name="Meyerdierks A."/>
            <person name="Storesund J.E."/>
            <person name="Kallscheuer N."/>
            <person name="Luecker S."/>
            <person name="Lage O.M."/>
            <person name="Pohl T."/>
            <person name="Merkel B.J."/>
            <person name="Hornburger P."/>
            <person name="Mueller R.-W."/>
            <person name="Bruemmer F."/>
            <person name="Labrenz M."/>
            <person name="Spormann A.M."/>
            <person name="Op den Camp H."/>
            <person name="Overmann J."/>
            <person name="Amann R."/>
            <person name="Jetten M.S.M."/>
            <person name="Mascher T."/>
            <person name="Medema M.H."/>
            <person name="Devos D.P."/>
            <person name="Kaster A.-K."/>
            <person name="Ovreas L."/>
            <person name="Rohde M."/>
            <person name="Galperin M.Y."/>
            <person name="Jogler C."/>
        </authorList>
    </citation>
    <scope>NUCLEOTIDE SEQUENCE [LARGE SCALE GENOMIC DNA]</scope>
    <source>
        <strain evidence="2 3">ETA_A8</strain>
    </source>
</reference>